<dbReference type="Pfam" id="PF06080">
    <property type="entry name" value="DUF938"/>
    <property type="match status" value="1"/>
</dbReference>
<dbReference type="Proteomes" id="UP000199382">
    <property type="component" value="Unassembled WGS sequence"/>
</dbReference>
<organism evidence="2 3">
    <name type="scientific">Aliiruegeria lutimaris</name>
    <dbReference type="NCBI Taxonomy" id="571298"/>
    <lineage>
        <taxon>Bacteria</taxon>
        <taxon>Pseudomonadati</taxon>
        <taxon>Pseudomonadota</taxon>
        <taxon>Alphaproteobacteria</taxon>
        <taxon>Rhodobacterales</taxon>
        <taxon>Roseobacteraceae</taxon>
        <taxon>Aliiruegeria</taxon>
    </lineage>
</organism>
<dbReference type="InterPro" id="IPR029063">
    <property type="entry name" value="SAM-dependent_MTases_sf"/>
</dbReference>
<gene>
    <name evidence="2" type="ORF">SAMN04488026_101868</name>
</gene>
<dbReference type="InterPro" id="IPR010342">
    <property type="entry name" value="DUF938"/>
</dbReference>
<protein>
    <recommendedName>
        <fullName evidence="4">DUF938 domain-containing protein</fullName>
    </recommendedName>
</protein>
<dbReference type="EMBL" id="FNEK01000018">
    <property type="protein sequence ID" value="SDJ49440.1"/>
    <property type="molecule type" value="Genomic_DNA"/>
</dbReference>
<sequence length="228" mass="24932">MTSDRDGKRHTARYTREMHGAGADERLDSRVFHRNAPPIIAMLSQYLLGSTGTVLEIGAGTGQHAAAFALAFPTLDWVPSDPYPDHLASIRAWRRELHQRDGSAIELDAAEDWARLAAVQALGPLAGIYAGNVTHIAPWAVTEGILAGAGRCLAPEGKLFLYGPFREGTEYFGEGNRRFDAGLRADNADWGLRDMNHIEAFARGHGLHPTARHAMPANNHLLVLTRRP</sequence>
<dbReference type="PANTHER" id="PTHR20974">
    <property type="entry name" value="UPF0585 PROTEIN CG18661"/>
    <property type="match status" value="1"/>
</dbReference>
<dbReference type="AlphaFoldDB" id="A0A1G8U8W2"/>
<dbReference type="SUPFAM" id="SSF53335">
    <property type="entry name" value="S-adenosyl-L-methionine-dependent methyltransferases"/>
    <property type="match status" value="1"/>
</dbReference>
<evidence type="ECO:0008006" key="4">
    <source>
        <dbReference type="Google" id="ProtNLM"/>
    </source>
</evidence>
<evidence type="ECO:0000256" key="1">
    <source>
        <dbReference type="SAM" id="MobiDB-lite"/>
    </source>
</evidence>
<accession>A0A1G8U8W2</accession>
<evidence type="ECO:0000313" key="2">
    <source>
        <dbReference type="EMBL" id="SDJ49440.1"/>
    </source>
</evidence>
<reference evidence="2 3" key="1">
    <citation type="submission" date="2016-10" db="EMBL/GenBank/DDBJ databases">
        <authorList>
            <person name="de Groot N.N."/>
        </authorList>
    </citation>
    <scope>NUCLEOTIDE SEQUENCE [LARGE SCALE GENOMIC DNA]</scope>
    <source>
        <strain evidence="2 3">DSM 25294</strain>
    </source>
</reference>
<dbReference type="Gene3D" id="3.40.50.150">
    <property type="entry name" value="Vaccinia Virus protein VP39"/>
    <property type="match status" value="1"/>
</dbReference>
<keyword evidence="3" id="KW-1185">Reference proteome</keyword>
<name>A0A1G8U8W2_9RHOB</name>
<dbReference type="STRING" id="571298.SAMN04488026_101868"/>
<feature type="region of interest" description="Disordered" evidence="1">
    <location>
        <begin position="1"/>
        <end position="20"/>
    </location>
</feature>
<evidence type="ECO:0000313" key="3">
    <source>
        <dbReference type="Proteomes" id="UP000199382"/>
    </source>
</evidence>
<proteinExistence type="predicted"/>
<dbReference type="RefSeq" id="WP_212635059.1">
    <property type="nucleotide sequence ID" value="NZ_FNEK01000018.1"/>
</dbReference>
<dbReference type="PANTHER" id="PTHR20974:SF0">
    <property type="entry name" value="UPF0585 PROTEIN CG18661"/>
    <property type="match status" value="1"/>
</dbReference>